<dbReference type="Proteomes" id="UP001458880">
    <property type="component" value="Unassembled WGS sequence"/>
</dbReference>
<dbReference type="CDD" id="cd00303">
    <property type="entry name" value="retropepsin_like"/>
    <property type="match status" value="1"/>
</dbReference>
<keyword evidence="3" id="KW-0540">Nuclease</keyword>
<dbReference type="SUPFAM" id="SSF56672">
    <property type="entry name" value="DNA/RNA polymerases"/>
    <property type="match status" value="1"/>
</dbReference>
<accession>A0AAW1LY37</accession>
<evidence type="ECO:0000256" key="2">
    <source>
        <dbReference type="ARBA" id="ARBA00022695"/>
    </source>
</evidence>
<dbReference type="Pfam" id="PF00078">
    <property type="entry name" value="RVT_1"/>
    <property type="match status" value="1"/>
</dbReference>
<dbReference type="GO" id="GO:0003723">
    <property type="term" value="F:RNA binding"/>
    <property type="evidence" value="ECO:0007669"/>
    <property type="project" value="InterPro"/>
</dbReference>
<protein>
    <submittedName>
        <fullName evidence="7">RNase H-like domain found in reverse transcriptase</fullName>
    </submittedName>
</protein>
<name>A0AAW1LY37_POPJA</name>
<dbReference type="Pfam" id="PF17919">
    <property type="entry name" value="RT_RNaseH_2"/>
    <property type="match status" value="1"/>
</dbReference>
<proteinExistence type="predicted"/>
<keyword evidence="4" id="KW-0255">Endonuclease</keyword>
<dbReference type="InterPro" id="IPR043502">
    <property type="entry name" value="DNA/RNA_pol_sf"/>
</dbReference>
<evidence type="ECO:0000259" key="6">
    <source>
        <dbReference type="PROSITE" id="PS50525"/>
    </source>
</evidence>
<dbReference type="GO" id="GO:0003964">
    <property type="term" value="F:RNA-directed DNA polymerase activity"/>
    <property type="evidence" value="ECO:0007669"/>
    <property type="project" value="UniProtKB-KW"/>
</dbReference>
<dbReference type="InterPro" id="IPR050951">
    <property type="entry name" value="Retrovirus_Pol_polyprotein"/>
</dbReference>
<evidence type="ECO:0000256" key="3">
    <source>
        <dbReference type="ARBA" id="ARBA00022722"/>
    </source>
</evidence>
<dbReference type="Gene3D" id="3.10.10.10">
    <property type="entry name" value="HIV Type 1 Reverse Transcriptase, subunit A, domain 1"/>
    <property type="match status" value="1"/>
</dbReference>
<dbReference type="Gene3D" id="3.30.70.270">
    <property type="match status" value="2"/>
</dbReference>
<dbReference type="SUPFAM" id="SSF50630">
    <property type="entry name" value="Acid proteases"/>
    <property type="match status" value="1"/>
</dbReference>
<dbReference type="InterPro" id="IPR000477">
    <property type="entry name" value="RT_dom"/>
</dbReference>
<dbReference type="InterPro" id="IPR001407">
    <property type="entry name" value="RNA_pol_PB1_influenza"/>
</dbReference>
<dbReference type="PROSITE" id="PS50525">
    <property type="entry name" value="RDRP_SSRNA_NEG_SEG"/>
    <property type="match status" value="1"/>
</dbReference>
<dbReference type="GO" id="GO:0039694">
    <property type="term" value="P:viral RNA genome replication"/>
    <property type="evidence" value="ECO:0007669"/>
    <property type="project" value="InterPro"/>
</dbReference>
<comment type="caution">
    <text evidence="7">The sequence shown here is derived from an EMBL/GenBank/DDBJ whole genome shotgun (WGS) entry which is preliminary data.</text>
</comment>
<dbReference type="CDD" id="cd01647">
    <property type="entry name" value="RT_LTR"/>
    <property type="match status" value="1"/>
</dbReference>
<dbReference type="GO" id="GO:0003968">
    <property type="term" value="F:RNA-directed RNA polymerase activity"/>
    <property type="evidence" value="ECO:0007669"/>
    <property type="project" value="InterPro"/>
</dbReference>
<dbReference type="AlphaFoldDB" id="A0AAW1LY37"/>
<sequence>MSFPSTFIYRTLLLRTRGISEDEYIPASPGMLMGMLNAGSTTLGLLACNHRFDIDRMKVVTLRSSDDSMTLYLADSPKNLSDCVQMNKVNLEIGINLSTSKTFLFREGFGEYTSWYMDGDCVSQYGVETSAIRPQGKNPPDDFNSIAKGTAVAMAALTCNPLGATSRLKLGILVVRRLWRTQQKQTNTQDNGKISVKETKSSSCPMFTQKPNDNRPYLNVSILGQNFVALIDSGSCSSILGSAGSCYLDKWNVPLKSDNSLQVSTADGSVQTCIGYLDLPVRSFGFTVNFANLSYIPSLCTVNTICPFGKLSDTQKADLETVASLYKEIGPENELGKTDIITHHIDTGNASPIKQRQYPLSQAMREHLNEEIDEILRLRIIQPSKSPWCSPLWLVKKSNGKFRICFDGRKLNSVTVSDAYPMPLIDSIITKIRDARYLSSIDLKQAFFQIPLDKESQPKIVFANQTGFIVDQEGLRTDPDKVSAIVDYPTPKTTSQVKRLIGLVGYYRRFLENFSALSSPITDLLRGRKNGQPITWTSKADKAFQEIKTALTTAPVLASPDFSQPFLINCDASDTGVGAVLYQAGIEHPVAYASKNQ</sequence>
<dbReference type="GO" id="GO:0004519">
    <property type="term" value="F:endonuclease activity"/>
    <property type="evidence" value="ECO:0007669"/>
    <property type="project" value="UniProtKB-KW"/>
</dbReference>
<dbReference type="EMBL" id="JASPKY010000081">
    <property type="protein sequence ID" value="KAK9738862.1"/>
    <property type="molecule type" value="Genomic_DNA"/>
</dbReference>
<dbReference type="InterPro" id="IPR007099">
    <property type="entry name" value="RNA-dir_pol_NSvirus"/>
</dbReference>
<dbReference type="InterPro" id="IPR021109">
    <property type="entry name" value="Peptidase_aspartic_dom_sf"/>
</dbReference>
<evidence type="ECO:0000313" key="8">
    <source>
        <dbReference type="Proteomes" id="UP001458880"/>
    </source>
</evidence>
<dbReference type="FunFam" id="3.30.70.270:FF:000026">
    <property type="entry name" value="Transposon Ty3-G Gag-Pol polyprotein"/>
    <property type="match status" value="1"/>
</dbReference>
<keyword evidence="5" id="KW-0511">Multifunctional enzyme</keyword>
<evidence type="ECO:0000256" key="4">
    <source>
        <dbReference type="ARBA" id="ARBA00022759"/>
    </source>
</evidence>
<dbReference type="PANTHER" id="PTHR37984">
    <property type="entry name" value="PROTEIN CBG26694"/>
    <property type="match status" value="1"/>
</dbReference>
<feature type="domain" description="RdRp catalytic" evidence="6">
    <location>
        <begin position="1"/>
        <end position="103"/>
    </location>
</feature>
<evidence type="ECO:0000256" key="5">
    <source>
        <dbReference type="ARBA" id="ARBA00023268"/>
    </source>
</evidence>
<evidence type="ECO:0000256" key="1">
    <source>
        <dbReference type="ARBA" id="ARBA00022679"/>
    </source>
</evidence>
<keyword evidence="2" id="KW-0548">Nucleotidyltransferase</keyword>
<dbReference type="InterPro" id="IPR041577">
    <property type="entry name" value="RT_RNaseH_2"/>
</dbReference>
<organism evidence="7 8">
    <name type="scientific">Popillia japonica</name>
    <name type="common">Japanese beetle</name>
    <dbReference type="NCBI Taxonomy" id="7064"/>
    <lineage>
        <taxon>Eukaryota</taxon>
        <taxon>Metazoa</taxon>
        <taxon>Ecdysozoa</taxon>
        <taxon>Arthropoda</taxon>
        <taxon>Hexapoda</taxon>
        <taxon>Insecta</taxon>
        <taxon>Pterygota</taxon>
        <taxon>Neoptera</taxon>
        <taxon>Endopterygota</taxon>
        <taxon>Coleoptera</taxon>
        <taxon>Polyphaga</taxon>
        <taxon>Scarabaeiformia</taxon>
        <taxon>Scarabaeidae</taxon>
        <taxon>Rutelinae</taxon>
        <taxon>Popillia</taxon>
    </lineage>
</organism>
<dbReference type="PANTHER" id="PTHR37984:SF5">
    <property type="entry name" value="PROTEIN NYNRIN-LIKE"/>
    <property type="match status" value="1"/>
</dbReference>
<dbReference type="InterPro" id="IPR043128">
    <property type="entry name" value="Rev_trsase/Diguanyl_cyclase"/>
</dbReference>
<reference evidence="7 8" key="1">
    <citation type="journal article" date="2024" name="BMC Genomics">
        <title>De novo assembly and annotation of Popillia japonica's genome with initial clues to its potential as an invasive pest.</title>
        <authorList>
            <person name="Cucini C."/>
            <person name="Boschi S."/>
            <person name="Funari R."/>
            <person name="Cardaioli E."/>
            <person name="Iannotti N."/>
            <person name="Marturano G."/>
            <person name="Paoli F."/>
            <person name="Bruttini M."/>
            <person name="Carapelli A."/>
            <person name="Frati F."/>
            <person name="Nardi F."/>
        </authorList>
    </citation>
    <scope>NUCLEOTIDE SEQUENCE [LARGE SCALE GENOMIC DNA]</scope>
    <source>
        <strain evidence="7">DMR45628</strain>
    </source>
</reference>
<dbReference type="Pfam" id="PF00602">
    <property type="entry name" value="Flu_PB1"/>
    <property type="match status" value="1"/>
</dbReference>
<keyword evidence="1" id="KW-0808">Transferase</keyword>
<keyword evidence="4" id="KW-0378">Hydrolase</keyword>
<gene>
    <name evidence="7" type="ORF">QE152_g9521</name>
</gene>
<evidence type="ECO:0000313" key="7">
    <source>
        <dbReference type="EMBL" id="KAK9738862.1"/>
    </source>
</evidence>
<keyword evidence="7" id="KW-0695">RNA-directed DNA polymerase</keyword>
<keyword evidence="8" id="KW-1185">Reference proteome</keyword>